<evidence type="ECO:0000313" key="3">
    <source>
        <dbReference type="Proteomes" id="UP000094526"/>
    </source>
</evidence>
<dbReference type="VEuPathDB" id="FungiDB:CLCR_01363"/>
<keyword evidence="3" id="KW-1185">Reference proteome</keyword>
<comment type="caution">
    <text evidence="2">The sequence shown here is derived from an EMBL/GenBank/DDBJ whole genome shotgun (WGS) entry which is preliminary data.</text>
</comment>
<proteinExistence type="predicted"/>
<evidence type="ECO:0000256" key="1">
    <source>
        <dbReference type="SAM" id="MobiDB-lite"/>
    </source>
</evidence>
<sequence>MPGSVGGAMFGPSHEGFGSFHYSRPSTLGDGPNGPSSFNAEARSAGSYSYQDRMHDLPEQKKEMRRDEAGLRWVLKKLH</sequence>
<evidence type="ECO:0000313" key="2">
    <source>
        <dbReference type="EMBL" id="OCT46154.1"/>
    </source>
</evidence>
<accession>A0A1C1CC99</accession>
<dbReference type="AlphaFoldDB" id="A0A1C1CC99"/>
<gene>
    <name evidence="2" type="ORF">CLCR_01363</name>
</gene>
<feature type="region of interest" description="Disordered" evidence="1">
    <location>
        <begin position="20"/>
        <end position="70"/>
    </location>
</feature>
<name>A0A1C1CC99_9EURO</name>
<protein>
    <submittedName>
        <fullName evidence="2">Uncharacterized protein</fullName>
    </submittedName>
</protein>
<dbReference type="EMBL" id="LGRB01000016">
    <property type="protein sequence ID" value="OCT46154.1"/>
    <property type="molecule type" value="Genomic_DNA"/>
</dbReference>
<dbReference type="Proteomes" id="UP000094526">
    <property type="component" value="Unassembled WGS sequence"/>
</dbReference>
<reference evidence="3" key="1">
    <citation type="submission" date="2015-07" db="EMBL/GenBank/DDBJ databases">
        <authorList>
            <person name="Teixeira M.M."/>
            <person name="Souza R.C."/>
            <person name="Almeida L.G."/>
            <person name="Vicente V.A."/>
            <person name="de Hoog S."/>
            <person name="Bocca A.L."/>
            <person name="de Almeida S.R."/>
            <person name="Vasconcelos A.T."/>
            <person name="Felipe M.S."/>
        </authorList>
    </citation>
    <scope>NUCLEOTIDE SEQUENCE [LARGE SCALE GENOMIC DNA]</scope>
    <source>
        <strain evidence="3">KSF</strain>
    </source>
</reference>
<organism evidence="2 3">
    <name type="scientific">Cladophialophora carrionii</name>
    <dbReference type="NCBI Taxonomy" id="86049"/>
    <lineage>
        <taxon>Eukaryota</taxon>
        <taxon>Fungi</taxon>
        <taxon>Dikarya</taxon>
        <taxon>Ascomycota</taxon>
        <taxon>Pezizomycotina</taxon>
        <taxon>Eurotiomycetes</taxon>
        <taxon>Chaetothyriomycetidae</taxon>
        <taxon>Chaetothyriales</taxon>
        <taxon>Herpotrichiellaceae</taxon>
        <taxon>Cladophialophora</taxon>
    </lineage>
</organism>
<feature type="compositionally biased region" description="Basic and acidic residues" evidence="1">
    <location>
        <begin position="52"/>
        <end position="70"/>
    </location>
</feature>